<dbReference type="Gene3D" id="3.40.50.300">
    <property type="entry name" value="P-loop containing nucleotide triphosphate hydrolases"/>
    <property type="match status" value="1"/>
</dbReference>
<keyword evidence="4" id="KW-0547">Nucleotide-binding</keyword>
<keyword evidence="8" id="KW-0238">DNA-binding</keyword>
<dbReference type="Pfam" id="PF03796">
    <property type="entry name" value="DnaB_C"/>
    <property type="match status" value="1"/>
</dbReference>
<evidence type="ECO:0000256" key="7">
    <source>
        <dbReference type="ARBA" id="ARBA00022840"/>
    </source>
</evidence>
<dbReference type="SUPFAM" id="SSF48024">
    <property type="entry name" value="N-terminal domain of DnaB helicase"/>
    <property type="match status" value="1"/>
</dbReference>
<dbReference type="SUPFAM" id="SSF52540">
    <property type="entry name" value="P-loop containing nucleoside triphosphate hydrolases"/>
    <property type="match status" value="1"/>
</dbReference>
<dbReference type="InterPro" id="IPR036185">
    <property type="entry name" value="DNA_heli_DnaB-like_N_sf"/>
</dbReference>
<dbReference type="Gene3D" id="1.10.860.10">
    <property type="entry name" value="DNAb Helicase, Chain A"/>
    <property type="match status" value="1"/>
</dbReference>
<reference evidence="13 14" key="1">
    <citation type="submission" date="2021-10" db="EMBL/GenBank/DDBJ databases">
        <title>Draft genome of Aestuariibacter halophilus JC2043.</title>
        <authorList>
            <person name="Emsley S.A."/>
            <person name="Pfannmuller K.M."/>
            <person name="Ushijima B."/>
            <person name="Saw J.H."/>
            <person name="Videau P."/>
        </authorList>
    </citation>
    <scope>NUCLEOTIDE SEQUENCE [LARGE SCALE GENOMIC DNA]</scope>
    <source>
        <strain evidence="13 14">JC2043</strain>
    </source>
</reference>
<evidence type="ECO:0000256" key="11">
    <source>
        <dbReference type="ARBA" id="ARBA00048954"/>
    </source>
</evidence>
<dbReference type="Proteomes" id="UP001520878">
    <property type="component" value="Unassembled WGS sequence"/>
</dbReference>
<keyword evidence="6" id="KW-0347">Helicase</keyword>
<comment type="caution">
    <text evidence="13">The sequence shown here is derived from an EMBL/GenBank/DDBJ whole genome shotgun (WGS) entry which is preliminary data.</text>
</comment>
<proteinExistence type="inferred from homology"/>
<dbReference type="InterPro" id="IPR007693">
    <property type="entry name" value="DNA_helicase_DnaB-like_N"/>
</dbReference>
<evidence type="ECO:0000313" key="13">
    <source>
        <dbReference type="EMBL" id="MCC2615954.1"/>
    </source>
</evidence>
<evidence type="ECO:0000256" key="2">
    <source>
        <dbReference type="ARBA" id="ARBA00022515"/>
    </source>
</evidence>
<protein>
    <recommendedName>
        <fullName evidence="10">DNA 5'-3' helicase</fullName>
        <ecNumber evidence="10">5.6.2.3</ecNumber>
    </recommendedName>
</protein>
<evidence type="ECO:0000313" key="14">
    <source>
        <dbReference type="Proteomes" id="UP001520878"/>
    </source>
</evidence>
<comment type="similarity">
    <text evidence="1">Belongs to the helicase family. DnaB subfamily.</text>
</comment>
<dbReference type="EMBL" id="JAJEWP010000001">
    <property type="protein sequence ID" value="MCC2615954.1"/>
    <property type="molecule type" value="Genomic_DNA"/>
</dbReference>
<gene>
    <name evidence="13" type="ORF">LJ739_06845</name>
</gene>
<evidence type="ECO:0000256" key="10">
    <source>
        <dbReference type="ARBA" id="ARBA00044969"/>
    </source>
</evidence>
<evidence type="ECO:0000256" key="6">
    <source>
        <dbReference type="ARBA" id="ARBA00022806"/>
    </source>
</evidence>
<dbReference type="InterPro" id="IPR027417">
    <property type="entry name" value="P-loop_NTPase"/>
</dbReference>
<dbReference type="InterPro" id="IPR016136">
    <property type="entry name" value="DNA_helicase_N/primase_C"/>
</dbReference>
<sequence>MMANTKPVEHLRVPPQSMEAEQSILGAILMVDTADRRVREVFDMIRPEMFYNASNRMIFTVMVNIGAMNDIDVITVSDALGEDLEEVGGIAYLGNLAKNTPSASNVLAYCEIVAERYQEREVQRIGSEMVEQIFEGQSVADVTQFVERNINSLEATGSYEPTHINTQIGDWVDIMHARCKNDPDAVGYKTGIKTLDDQIGGFKPGWLITLGGRPSHGKTLFTQIINGCIAQHLPTLFFSMEMSAQEIMDRYVGVLGGVDPKNLQLGALTDLEWGRANQVIHAIKNNGYQIYYDETPALALQQIASRVKAAIKRNGKHGLITVDYLGLMQKPKAERDDLAIGAITRGLKQLAKEVNVPILLLTQANREADTAAHLAMKHLYGSSAIEADSDLVLFTECPEVKDPETIMKGVFKLIPAKFRHGRCTLTSYMKRREDDCGGTYYCMDVQEAAAMENEQERRNNKPKSYVKK</sequence>
<evidence type="ECO:0000256" key="9">
    <source>
        <dbReference type="ARBA" id="ARBA00023235"/>
    </source>
</evidence>
<evidence type="ECO:0000256" key="1">
    <source>
        <dbReference type="ARBA" id="ARBA00008428"/>
    </source>
</evidence>
<dbReference type="InterPro" id="IPR007694">
    <property type="entry name" value="DNA_helicase_DnaB-like_C"/>
</dbReference>
<keyword evidence="5" id="KW-0378">Hydrolase</keyword>
<keyword evidence="3" id="KW-0235">DNA replication</keyword>
<dbReference type="Pfam" id="PF00772">
    <property type="entry name" value="DnaB"/>
    <property type="match status" value="1"/>
</dbReference>
<evidence type="ECO:0000256" key="3">
    <source>
        <dbReference type="ARBA" id="ARBA00022705"/>
    </source>
</evidence>
<dbReference type="PANTHER" id="PTHR30153:SF2">
    <property type="entry name" value="REPLICATIVE DNA HELICASE"/>
    <property type="match status" value="1"/>
</dbReference>
<dbReference type="PROSITE" id="PS51199">
    <property type="entry name" value="SF4_HELICASE"/>
    <property type="match status" value="1"/>
</dbReference>
<evidence type="ECO:0000256" key="4">
    <source>
        <dbReference type="ARBA" id="ARBA00022741"/>
    </source>
</evidence>
<evidence type="ECO:0000259" key="12">
    <source>
        <dbReference type="PROSITE" id="PS51199"/>
    </source>
</evidence>
<keyword evidence="7" id="KW-0067">ATP-binding</keyword>
<keyword evidence="9" id="KW-0413">Isomerase</keyword>
<feature type="domain" description="SF4 helicase" evidence="12">
    <location>
        <begin position="181"/>
        <end position="447"/>
    </location>
</feature>
<dbReference type="EC" id="5.6.2.3" evidence="10"/>
<organism evidence="13 14">
    <name type="scientific">Fluctibacter halophilus</name>
    <dbReference type="NCBI Taxonomy" id="226011"/>
    <lineage>
        <taxon>Bacteria</taxon>
        <taxon>Pseudomonadati</taxon>
        <taxon>Pseudomonadota</taxon>
        <taxon>Gammaproteobacteria</taxon>
        <taxon>Alteromonadales</taxon>
        <taxon>Alteromonadaceae</taxon>
        <taxon>Fluctibacter</taxon>
    </lineage>
</organism>
<keyword evidence="14" id="KW-1185">Reference proteome</keyword>
<dbReference type="PANTHER" id="PTHR30153">
    <property type="entry name" value="REPLICATIVE DNA HELICASE DNAB"/>
    <property type="match status" value="1"/>
</dbReference>
<accession>A0ABS8G8D3</accession>
<evidence type="ECO:0000256" key="5">
    <source>
        <dbReference type="ARBA" id="ARBA00022801"/>
    </source>
</evidence>
<name>A0ABS8G8D3_9ALTE</name>
<comment type="catalytic activity">
    <reaction evidence="11">
        <text>ATP + H2O = ADP + phosphate + H(+)</text>
        <dbReference type="Rhea" id="RHEA:13065"/>
        <dbReference type="ChEBI" id="CHEBI:15377"/>
        <dbReference type="ChEBI" id="CHEBI:15378"/>
        <dbReference type="ChEBI" id="CHEBI:30616"/>
        <dbReference type="ChEBI" id="CHEBI:43474"/>
        <dbReference type="ChEBI" id="CHEBI:456216"/>
        <dbReference type="EC" id="5.6.2.3"/>
    </reaction>
</comment>
<evidence type="ECO:0000256" key="8">
    <source>
        <dbReference type="ARBA" id="ARBA00023125"/>
    </source>
</evidence>
<keyword evidence="2" id="KW-0639">Primosome</keyword>